<evidence type="ECO:0000259" key="11">
    <source>
        <dbReference type="SMART" id="SM00984"/>
    </source>
</evidence>
<gene>
    <name evidence="12" type="ORF">CWS01_06930</name>
</gene>
<keyword evidence="5 7" id="KW-0520">NAD</keyword>
<feature type="binding site" evidence="10">
    <location>
        <position position="30"/>
    </location>
    <ligand>
        <name>NAD(+)</name>
        <dbReference type="ChEBI" id="CHEBI:57540"/>
    </ligand>
</feature>
<evidence type="ECO:0000313" key="13">
    <source>
        <dbReference type="Proteomes" id="UP000233375"/>
    </source>
</evidence>
<evidence type="ECO:0000256" key="10">
    <source>
        <dbReference type="PIRSR" id="PIRSR500134-3"/>
    </source>
</evidence>
<reference evidence="12 13" key="1">
    <citation type="journal article" date="2003" name="Int. J. Syst. Evol. Microbiol.">
        <title>Bacillus nealsonii sp. nov., isolated from a spacecraft-assembly facility, whose spores are gamma-radiation resistant.</title>
        <authorList>
            <person name="Venkateswaran K."/>
            <person name="Kempf M."/>
            <person name="Chen F."/>
            <person name="Satomi M."/>
            <person name="Nicholson W."/>
            <person name="Kern R."/>
        </authorList>
    </citation>
    <scope>NUCLEOTIDE SEQUENCE [LARGE SCALE GENOMIC DNA]</scope>
    <source>
        <strain evidence="12 13">FO-92</strain>
    </source>
</reference>
<dbReference type="Pfam" id="PF00984">
    <property type="entry name" value="UDPG_MGDP_dh"/>
    <property type="match status" value="1"/>
</dbReference>
<comment type="pathway">
    <text evidence="1">Nucleotide-sugar biosynthesis; UDP-alpha-D-glucuronate biosynthesis; UDP-alpha-D-glucuronate from UDP-alpha-D-glucose: step 1/1.</text>
</comment>
<feature type="binding site" evidence="9">
    <location>
        <begin position="247"/>
        <end position="251"/>
    </location>
    <ligand>
        <name>substrate</name>
    </ligand>
</feature>
<dbReference type="UniPathway" id="UPA00038">
    <property type="reaction ID" value="UER00491"/>
</dbReference>
<dbReference type="InterPro" id="IPR036291">
    <property type="entry name" value="NAD(P)-bd_dom_sf"/>
</dbReference>
<dbReference type="InterPro" id="IPR001732">
    <property type="entry name" value="UDP-Glc/GDP-Man_DH_N"/>
</dbReference>
<keyword evidence="4 7" id="KW-0560">Oxidoreductase</keyword>
<dbReference type="InterPro" id="IPR028357">
    <property type="entry name" value="UDPglc_DH_bac"/>
</dbReference>
<dbReference type="NCBIfam" id="TIGR03026">
    <property type="entry name" value="NDP-sugDHase"/>
    <property type="match status" value="1"/>
</dbReference>
<feature type="active site" description="Nucleophile" evidence="8">
    <location>
        <position position="258"/>
    </location>
</feature>
<feature type="binding site" evidence="10">
    <location>
        <position position="121"/>
    </location>
    <ligand>
        <name>NAD(+)</name>
        <dbReference type="ChEBI" id="CHEBI:57540"/>
    </ligand>
</feature>
<feature type="binding site" evidence="10">
    <location>
        <position position="86"/>
    </location>
    <ligand>
        <name>NAD(+)</name>
        <dbReference type="ChEBI" id="CHEBI:57540"/>
    </ligand>
</feature>
<dbReference type="Pfam" id="PF03721">
    <property type="entry name" value="UDPG_MGDP_dh_N"/>
    <property type="match status" value="1"/>
</dbReference>
<evidence type="ECO:0000256" key="8">
    <source>
        <dbReference type="PIRSR" id="PIRSR500134-1"/>
    </source>
</evidence>
<name>A0A2N0Z498_9BACI</name>
<dbReference type="OrthoDB" id="9803238at2"/>
<accession>A0A2N0Z498</accession>
<dbReference type="InterPro" id="IPR014027">
    <property type="entry name" value="UDP-Glc/GDP-Man_DH_C"/>
</dbReference>
<organism evidence="12 13">
    <name type="scientific">Niallia nealsonii</name>
    <dbReference type="NCBI Taxonomy" id="115979"/>
    <lineage>
        <taxon>Bacteria</taxon>
        <taxon>Bacillati</taxon>
        <taxon>Bacillota</taxon>
        <taxon>Bacilli</taxon>
        <taxon>Bacillales</taxon>
        <taxon>Bacillaceae</taxon>
        <taxon>Niallia</taxon>
    </lineage>
</organism>
<dbReference type="InterPro" id="IPR014026">
    <property type="entry name" value="UDP-Glc/GDP-Man_DH_dimer"/>
</dbReference>
<evidence type="ECO:0000256" key="1">
    <source>
        <dbReference type="ARBA" id="ARBA00004701"/>
    </source>
</evidence>
<sequence>MKIAVIGTGYVGLSTGVCLAEIGHTVTCIDIDQKKIQHLQKGIPPFYEPGIGEMIMNNVNKTKLFFSSSHRDGVAGADIVIIAVGTPQREDGSCNLTFLEQAAIDSAPYLEKESIFVIKSTVPIGTNETIQKLIESRFQKKVQIVSNPEFLRQGSAIFDTMHPDRIVIGSENKDASEKIAEMYRPLNAPILITSIRSAEMIKYASNAFLATKISYINYIANLCEQVGADVEDVAQGMGTDKRISPAFLQAGIGYGGSCFPKDVKALLAISKENGINPGLLQETVAMNEHQQTILVSKALQRFQTLKEKRFALLGLSFKPETDDMREAPSIPMAKQLVELGAEVIAYDPKAVHNAKKILGSTIKYADSIDEAFLHADAIFIVTEWGEITNMDIGNLLKTAKSPIVFDGRNCFDEKKIKACDSIEYYSIGKPVLFINPPKN</sequence>
<evidence type="ECO:0000256" key="3">
    <source>
        <dbReference type="ARBA" id="ARBA00012954"/>
    </source>
</evidence>
<dbReference type="SUPFAM" id="SSF51735">
    <property type="entry name" value="NAD(P)-binding Rossmann-fold domains"/>
    <property type="match status" value="1"/>
</dbReference>
<evidence type="ECO:0000313" key="12">
    <source>
        <dbReference type="EMBL" id="PKG24345.1"/>
    </source>
</evidence>
<evidence type="ECO:0000256" key="7">
    <source>
        <dbReference type="PIRNR" id="PIRNR000124"/>
    </source>
</evidence>
<evidence type="ECO:0000256" key="2">
    <source>
        <dbReference type="ARBA" id="ARBA00006601"/>
    </source>
</evidence>
<protein>
    <recommendedName>
        <fullName evidence="3 7">UDP-glucose 6-dehydrogenase</fullName>
        <ecNumber evidence="3 7">1.1.1.22</ecNumber>
    </recommendedName>
</protein>
<dbReference type="GO" id="GO:0000271">
    <property type="term" value="P:polysaccharide biosynthetic process"/>
    <property type="evidence" value="ECO:0007669"/>
    <property type="project" value="InterPro"/>
</dbReference>
<proteinExistence type="inferred from homology"/>
<dbReference type="InterPro" id="IPR008927">
    <property type="entry name" value="6-PGluconate_DH-like_C_sf"/>
</dbReference>
<comment type="caution">
    <text evidence="12">The sequence shown here is derived from an EMBL/GenBank/DDBJ whole genome shotgun (WGS) entry which is preliminary data.</text>
</comment>
<dbReference type="EC" id="1.1.1.22" evidence="3 7"/>
<feature type="binding site" evidence="9">
    <location>
        <position position="318"/>
    </location>
    <ligand>
        <name>substrate</name>
    </ligand>
</feature>
<dbReference type="EMBL" id="PISE01000014">
    <property type="protein sequence ID" value="PKG24345.1"/>
    <property type="molecule type" value="Genomic_DNA"/>
</dbReference>
<dbReference type="PANTHER" id="PTHR43750:SF4">
    <property type="entry name" value="UDP-GLUCOSE 6-DEHYDROGENASE YWQF"/>
    <property type="match status" value="1"/>
</dbReference>
<comment type="catalytic activity">
    <reaction evidence="6 7">
        <text>UDP-alpha-D-glucose + 2 NAD(+) + H2O = UDP-alpha-D-glucuronate + 2 NADH + 3 H(+)</text>
        <dbReference type="Rhea" id="RHEA:23596"/>
        <dbReference type="ChEBI" id="CHEBI:15377"/>
        <dbReference type="ChEBI" id="CHEBI:15378"/>
        <dbReference type="ChEBI" id="CHEBI:57540"/>
        <dbReference type="ChEBI" id="CHEBI:57945"/>
        <dbReference type="ChEBI" id="CHEBI:58052"/>
        <dbReference type="ChEBI" id="CHEBI:58885"/>
        <dbReference type="EC" id="1.1.1.22"/>
    </reaction>
</comment>
<evidence type="ECO:0000256" key="5">
    <source>
        <dbReference type="ARBA" id="ARBA00023027"/>
    </source>
</evidence>
<feature type="binding site" evidence="10">
    <location>
        <position position="325"/>
    </location>
    <ligand>
        <name>NAD(+)</name>
        <dbReference type="ChEBI" id="CHEBI:57540"/>
    </ligand>
</feature>
<feature type="domain" description="UDP-glucose/GDP-mannose dehydrogenase C-terminal" evidence="11">
    <location>
        <begin position="311"/>
        <end position="413"/>
    </location>
</feature>
<dbReference type="Pfam" id="PF03720">
    <property type="entry name" value="UDPG_MGDP_dh_C"/>
    <property type="match status" value="1"/>
</dbReference>
<feature type="binding site" evidence="10">
    <location>
        <position position="261"/>
    </location>
    <ligand>
        <name>NAD(+)</name>
        <dbReference type="ChEBI" id="CHEBI:57540"/>
    </ligand>
</feature>
<dbReference type="SUPFAM" id="SSF48179">
    <property type="entry name" value="6-phosphogluconate dehydrogenase C-terminal domain-like"/>
    <property type="match status" value="1"/>
</dbReference>
<dbReference type="PIRSF" id="PIRSF500134">
    <property type="entry name" value="UDPglc_DH_bac"/>
    <property type="match status" value="1"/>
</dbReference>
<dbReference type="GO" id="GO:0006065">
    <property type="term" value="P:UDP-glucuronate biosynthetic process"/>
    <property type="evidence" value="ECO:0007669"/>
    <property type="project" value="UniProtKB-UniPathway"/>
</dbReference>
<dbReference type="Gene3D" id="1.20.5.100">
    <property type="entry name" value="Cytochrome c1, transmembrane anchor, C-terminal"/>
    <property type="match status" value="1"/>
</dbReference>
<dbReference type="InterPro" id="IPR017476">
    <property type="entry name" value="UDP-Glc/GDP-Man"/>
</dbReference>
<dbReference type="SMART" id="SM00984">
    <property type="entry name" value="UDPG_MGDP_dh_C"/>
    <property type="match status" value="1"/>
</dbReference>
<evidence type="ECO:0000256" key="4">
    <source>
        <dbReference type="ARBA" id="ARBA00023002"/>
    </source>
</evidence>
<evidence type="ECO:0000256" key="6">
    <source>
        <dbReference type="ARBA" id="ARBA00047473"/>
    </source>
</evidence>
<evidence type="ECO:0000256" key="9">
    <source>
        <dbReference type="PIRSR" id="PIRSR500134-2"/>
    </source>
</evidence>
<dbReference type="PIRSF" id="PIRSF000124">
    <property type="entry name" value="UDPglc_GDPman_dh"/>
    <property type="match status" value="1"/>
</dbReference>
<dbReference type="AlphaFoldDB" id="A0A2N0Z498"/>
<dbReference type="GO" id="GO:0051287">
    <property type="term" value="F:NAD binding"/>
    <property type="evidence" value="ECO:0007669"/>
    <property type="project" value="InterPro"/>
</dbReference>
<dbReference type="Proteomes" id="UP000233375">
    <property type="component" value="Unassembled WGS sequence"/>
</dbReference>
<comment type="similarity">
    <text evidence="2 7">Belongs to the UDP-glucose/GDP-mannose dehydrogenase family.</text>
</comment>
<dbReference type="InterPro" id="IPR036220">
    <property type="entry name" value="UDP-Glc/GDP-Man_DH_C_sf"/>
</dbReference>
<feature type="binding site" evidence="10">
    <location>
        <position position="35"/>
    </location>
    <ligand>
        <name>NAD(+)</name>
        <dbReference type="ChEBI" id="CHEBI:57540"/>
    </ligand>
</feature>
<dbReference type="SUPFAM" id="SSF52413">
    <property type="entry name" value="UDP-glucose/GDP-mannose dehydrogenase C-terminal domain"/>
    <property type="match status" value="1"/>
</dbReference>
<dbReference type="Gene3D" id="3.40.50.720">
    <property type="entry name" value="NAD(P)-binding Rossmann-like Domain"/>
    <property type="match status" value="2"/>
</dbReference>
<dbReference type="GO" id="GO:0003979">
    <property type="term" value="F:UDP-glucose 6-dehydrogenase activity"/>
    <property type="evidence" value="ECO:0007669"/>
    <property type="project" value="UniProtKB-EC"/>
</dbReference>
<dbReference type="PANTHER" id="PTHR43750">
    <property type="entry name" value="UDP-GLUCOSE 6-DEHYDROGENASE TUAD"/>
    <property type="match status" value="1"/>
</dbReference>
<feature type="binding site" evidence="9">
    <location>
        <position position="255"/>
    </location>
    <ligand>
        <name>substrate</name>
    </ligand>
</feature>
<keyword evidence="13" id="KW-1185">Reference proteome</keyword>
<feature type="binding site" evidence="9">
    <location>
        <position position="202"/>
    </location>
    <ligand>
        <name>substrate</name>
    </ligand>
</feature>